<dbReference type="PANTHER" id="PTHR34322">
    <property type="entry name" value="TRANSPOSASE, Y1_TNP DOMAIN-CONTAINING"/>
    <property type="match status" value="1"/>
</dbReference>
<feature type="domain" description="Transposase IS200-like" evidence="1">
    <location>
        <begin position="7"/>
        <end position="129"/>
    </location>
</feature>
<sequence>MKKDVLEPGGIYHFYNRGNNKEDIFIEERNYSYFLQLVKKYLLPISEIYAYCLLKNHFHLALKIRENHELPEKYKDKVHLPFSNLFNTYTKSVNKTYDRFGSLFQEHPQRNRVEDEDYLRQLIVYIHLNPLKHNFTNDFTTYRHSSYNSFLLEKQTSLERNYILELFGGKDNFVHFHNENSIRYEGFINVIDIFDV</sequence>
<protein>
    <submittedName>
        <fullName evidence="2">Transposase</fullName>
    </submittedName>
</protein>
<reference evidence="2 3" key="1">
    <citation type="submission" date="2021-02" db="EMBL/GenBank/DDBJ databases">
        <authorList>
            <person name="Jung H.S."/>
            <person name="Chun B.H."/>
            <person name="Jeon C.O."/>
        </authorList>
    </citation>
    <scope>NUCLEOTIDE SEQUENCE [LARGE SCALE GENOMIC DNA]</scope>
    <source>
        <strain evidence="2 3">LMG 25203</strain>
    </source>
</reference>
<dbReference type="InterPro" id="IPR002686">
    <property type="entry name" value="Transposase_17"/>
</dbReference>
<evidence type="ECO:0000259" key="1">
    <source>
        <dbReference type="SMART" id="SM01321"/>
    </source>
</evidence>
<dbReference type="PANTHER" id="PTHR34322:SF2">
    <property type="entry name" value="TRANSPOSASE IS200-LIKE DOMAIN-CONTAINING PROTEIN"/>
    <property type="match status" value="1"/>
</dbReference>
<accession>A0ABS2CXD8</accession>
<dbReference type="SUPFAM" id="SSF143422">
    <property type="entry name" value="Transposase IS200-like"/>
    <property type="match status" value="1"/>
</dbReference>
<dbReference type="Proteomes" id="UP000759529">
    <property type="component" value="Unassembled WGS sequence"/>
</dbReference>
<proteinExistence type="predicted"/>
<gene>
    <name evidence="2" type="ORF">H9X54_009710</name>
</gene>
<evidence type="ECO:0000313" key="2">
    <source>
        <dbReference type="EMBL" id="MBM6499571.1"/>
    </source>
</evidence>
<organism evidence="2 3">
    <name type="scientific">Flavobacterium macrobrachii</name>
    <dbReference type="NCBI Taxonomy" id="591204"/>
    <lineage>
        <taxon>Bacteria</taxon>
        <taxon>Pseudomonadati</taxon>
        <taxon>Bacteroidota</taxon>
        <taxon>Flavobacteriia</taxon>
        <taxon>Flavobacteriales</taxon>
        <taxon>Flavobacteriaceae</taxon>
        <taxon>Flavobacterium</taxon>
    </lineage>
</organism>
<name>A0ABS2CXD8_9FLAO</name>
<dbReference type="InterPro" id="IPR036515">
    <property type="entry name" value="Transposase_17_sf"/>
</dbReference>
<comment type="caution">
    <text evidence="2">The sequence shown here is derived from an EMBL/GenBank/DDBJ whole genome shotgun (WGS) entry which is preliminary data.</text>
</comment>
<evidence type="ECO:0000313" key="3">
    <source>
        <dbReference type="Proteomes" id="UP000759529"/>
    </source>
</evidence>
<dbReference type="SMART" id="SM01321">
    <property type="entry name" value="Y1_Tnp"/>
    <property type="match status" value="1"/>
</dbReference>
<keyword evidence="3" id="KW-1185">Reference proteome</keyword>
<dbReference type="Gene3D" id="3.30.70.1290">
    <property type="entry name" value="Transposase IS200-like"/>
    <property type="match status" value="1"/>
</dbReference>
<dbReference type="RefSeq" id="WP_187657577.1">
    <property type="nucleotide sequence ID" value="NZ_JACSOD020000484.1"/>
</dbReference>
<dbReference type="EMBL" id="JACSOD020000484">
    <property type="protein sequence ID" value="MBM6499571.1"/>
    <property type="molecule type" value="Genomic_DNA"/>
</dbReference>